<dbReference type="InterPro" id="IPR023214">
    <property type="entry name" value="HAD_sf"/>
</dbReference>
<evidence type="ECO:0000313" key="6">
    <source>
        <dbReference type="Proteomes" id="UP001144805"/>
    </source>
</evidence>
<keyword evidence="4" id="KW-0460">Magnesium</keyword>
<dbReference type="Proteomes" id="UP001144805">
    <property type="component" value="Unassembled WGS sequence"/>
</dbReference>
<dbReference type="GO" id="GO:0003824">
    <property type="term" value="F:catalytic activity"/>
    <property type="evidence" value="ECO:0007669"/>
    <property type="project" value="UniProtKB-ARBA"/>
</dbReference>
<evidence type="ECO:0000256" key="3">
    <source>
        <dbReference type="ARBA" id="ARBA00022723"/>
    </source>
</evidence>
<proteinExistence type="inferred from homology"/>
<keyword evidence="3" id="KW-0479">Metal-binding</keyword>
<dbReference type="SUPFAM" id="SSF56784">
    <property type="entry name" value="HAD-like"/>
    <property type="match status" value="1"/>
</dbReference>
<evidence type="ECO:0000256" key="2">
    <source>
        <dbReference type="ARBA" id="ARBA00006171"/>
    </source>
</evidence>
<dbReference type="InterPro" id="IPR006439">
    <property type="entry name" value="HAD-SF_hydro_IA"/>
</dbReference>
<organism evidence="5 6">
    <name type="scientific">Kaistia nematophila</name>
    <dbReference type="NCBI Taxonomy" id="2994654"/>
    <lineage>
        <taxon>Bacteria</taxon>
        <taxon>Pseudomonadati</taxon>
        <taxon>Pseudomonadota</taxon>
        <taxon>Alphaproteobacteria</taxon>
        <taxon>Hyphomicrobiales</taxon>
        <taxon>Kaistiaceae</taxon>
        <taxon>Kaistia</taxon>
    </lineage>
</organism>
<protein>
    <submittedName>
        <fullName evidence="5">HAD family phosphatase</fullName>
    </submittedName>
</protein>
<dbReference type="Gene3D" id="1.10.150.240">
    <property type="entry name" value="Putative phosphatase, domain 2"/>
    <property type="match status" value="1"/>
</dbReference>
<dbReference type="PANTHER" id="PTHR46193:SF10">
    <property type="entry name" value="6-PHOSPHOGLUCONATE PHOSPHATASE"/>
    <property type="match status" value="1"/>
</dbReference>
<dbReference type="NCBIfam" id="TIGR01509">
    <property type="entry name" value="HAD-SF-IA-v3"/>
    <property type="match status" value="1"/>
</dbReference>
<name>A0A9X3ILT9_9HYPH</name>
<dbReference type="GO" id="GO:0046872">
    <property type="term" value="F:metal ion binding"/>
    <property type="evidence" value="ECO:0007669"/>
    <property type="project" value="UniProtKB-KW"/>
</dbReference>
<comment type="caution">
    <text evidence="5">The sequence shown here is derived from an EMBL/GenBank/DDBJ whole genome shotgun (WGS) entry which is preliminary data.</text>
</comment>
<dbReference type="AlphaFoldDB" id="A0A9X3ILT9"/>
<dbReference type="InterPro" id="IPR023198">
    <property type="entry name" value="PGP-like_dom2"/>
</dbReference>
<dbReference type="InterPro" id="IPR036412">
    <property type="entry name" value="HAD-like_sf"/>
</dbReference>
<dbReference type="InterPro" id="IPR041492">
    <property type="entry name" value="HAD_2"/>
</dbReference>
<accession>A0A9X3ILT9</accession>
<dbReference type="PANTHER" id="PTHR46193">
    <property type="entry name" value="6-PHOSPHOGLUCONATE PHOSPHATASE"/>
    <property type="match status" value="1"/>
</dbReference>
<reference evidence="5" key="1">
    <citation type="submission" date="2022-11" db="EMBL/GenBank/DDBJ databases">
        <title>Biodiversity and phylogenetic relationships of bacteria.</title>
        <authorList>
            <person name="Machado R.A.R."/>
            <person name="Bhat A."/>
            <person name="Loulou A."/>
            <person name="Kallel S."/>
        </authorList>
    </citation>
    <scope>NUCLEOTIDE SEQUENCE</scope>
    <source>
        <strain evidence="5">K-TC2</strain>
    </source>
</reference>
<dbReference type="Pfam" id="PF13419">
    <property type="entry name" value="HAD_2"/>
    <property type="match status" value="1"/>
</dbReference>
<dbReference type="SFLD" id="SFLDS00003">
    <property type="entry name" value="Haloacid_Dehalogenase"/>
    <property type="match status" value="1"/>
</dbReference>
<dbReference type="Gene3D" id="3.40.50.1000">
    <property type="entry name" value="HAD superfamily/HAD-like"/>
    <property type="match status" value="1"/>
</dbReference>
<dbReference type="CDD" id="cd07526">
    <property type="entry name" value="HAD_BPGM_like"/>
    <property type="match status" value="1"/>
</dbReference>
<dbReference type="EMBL" id="JAPKNK010000007">
    <property type="protein sequence ID" value="MCX5570873.1"/>
    <property type="molecule type" value="Genomic_DNA"/>
</dbReference>
<gene>
    <name evidence="5" type="ORF">OSH07_16825</name>
</gene>
<dbReference type="SFLD" id="SFLDG01135">
    <property type="entry name" value="C1.5.6:_HAD__Beta-PGM__Phospha"/>
    <property type="match status" value="1"/>
</dbReference>
<comment type="similarity">
    <text evidence="2">Belongs to the HAD-like hydrolase superfamily. CbbY/CbbZ/Gph/YieH family.</text>
</comment>
<evidence type="ECO:0000313" key="5">
    <source>
        <dbReference type="EMBL" id="MCX5570873.1"/>
    </source>
</evidence>
<comment type="cofactor">
    <cofactor evidence="1">
        <name>Mg(2+)</name>
        <dbReference type="ChEBI" id="CHEBI:18420"/>
    </cofactor>
</comment>
<evidence type="ECO:0000256" key="4">
    <source>
        <dbReference type="ARBA" id="ARBA00022842"/>
    </source>
</evidence>
<dbReference type="InterPro" id="IPR051600">
    <property type="entry name" value="Beta-PGM-like"/>
</dbReference>
<dbReference type="SFLD" id="SFLDG01129">
    <property type="entry name" value="C1.5:_HAD__Beta-PGM__Phosphata"/>
    <property type="match status" value="1"/>
</dbReference>
<dbReference type="RefSeq" id="WP_266339835.1">
    <property type="nucleotide sequence ID" value="NZ_JAPKNK010000007.1"/>
</dbReference>
<evidence type="ECO:0000256" key="1">
    <source>
        <dbReference type="ARBA" id="ARBA00001946"/>
    </source>
</evidence>
<keyword evidence="6" id="KW-1185">Reference proteome</keyword>
<sequence length="226" mass="24827">MLVLFDCDGVLVDSEILSSRVDSERLTAIGYDISVEEMSHRFAGLTWDRISKMIEADLGHSLPENFHDETNKALDERLAKDLQIIPGVQEMLDALDYPRCICSNSSPERLKISLTKTGLYDRFRPYIFSAVAVRNKQPKPAPDVYLHGAAEFGVDPKDCIVVEDSTHGIHAGRAAGMRVVGFTGGTHSWPGHADALTAAGAITVINRMRDLPATIEALASWHPDEV</sequence>